<reference evidence="6 7" key="1">
    <citation type="submission" date="2014-03" db="EMBL/GenBank/DDBJ databases">
        <title>Draft genome of the hookworm Oesophagostomum dentatum.</title>
        <authorList>
            <person name="Mitreva M."/>
        </authorList>
    </citation>
    <scope>NUCLEOTIDE SEQUENCE [LARGE SCALE GENOMIC DNA]</scope>
    <source>
        <strain evidence="6 7">OD-Hann</strain>
    </source>
</reference>
<feature type="non-terminal residue" evidence="6">
    <location>
        <position position="1"/>
    </location>
</feature>
<dbReference type="SMART" id="SM00409">
    <property type="entry name" value="IG"/>
    <property type="match status" value="4"/>
</dbReference>
<dbReference type="FunFam" id="2.60.40.10:FF:000032">
    <property type="entry name" value="palladin isoform X1"/>
    <property type="match status" value="1"/>
</dbReference>
<dbReference type="GO" id="GO:0005886">
    <property type="term" value="C:plasma membrane"/>
    <property type="evidence" value="ECO:0007669"/>
    <property type="project" value="TreeGrafter"/>
</dbReference>
<dbReference type="PANTHER" id="PTHR45080:SF8">
    <property type="entry name" value="IG-LIKE DOMAIN-CONTAINING PROTEIN"/>
    <property type="match status" value="1"/>
</dbReference>
<dbReference type="InterPro" id="IPR013783">
    <property type="entry name" value="Ig-like_fold"/>
</dbReference>
<dbReference type="Gene3D" id="2.60.40.10">
    <property type="entry name" value="Immunoglobulins"/>
    <property type="match status" value="2"/>
</dbReference>
<dbReference type="Pfam" id="PF13927">
    <property type="entry name" value="Ig_3"/>
    <property type="match status" value="1"/>
</dbReference>
<dbReference type="EMBL" id="KN551216">
    <property type="protein sequence ID" value="KHJ92666.1"/>
    <property type="molecule type" value="Genomic_DNA"/>
</dbReference>
<dbReference type="InterPro" id="IPR036179">
    <property type="entry name" value="Ig-like_dom_sf"/>
</dbReference>
<keyword evidence="2" id="KW-0677">Repeat</keyword>
<evidence type="ECO:0000256" key="4">
    <source>
        <dbReference type="ARBA" id="ARBA00023319"/>
    </source>
</evidence>
<evidence type="ECO:0000259" key="5">
    <source>
        <dbReference type="PROSITE" id="PS50835"/>
    </source>
</evidence>
<dbReference type="AlphaFoldDB" id="A0A0B1T974"/>
<evidence type="ECO:0000256" key="1">
    <source>
        <dbReference type="ARBA" id="ARBA00022729"/>
    </source>
</evidence>
<feature type="domain" description="Ig-like" evidence="5">
    <location>
        <begin position="568"/>
        <end position="655"/>
    </location>
</feature>
<dbReference type="PROSITE" id="PS50835">
    <property type="entry name" value="IG_LIKE"/>
    <property type="match status" value="2"/>
</dbReference>
<evidence type="ECO:0000313" key="7">
    <source>
        <dbReference type="Proteomes" id="UP000053660"/>
    </source>
</evidence>
<keyword evidence="4" id="KW-0393">Immunoglobulin domain</keyword>
<name>A0A0B1T974_OESDE</name>
<dbReference type="OrthoDB" id="5912975at2759"/>
<dbReference type="GO" id="GO:0043025">
    <property type="term" value="C:neuronal cell body"/>
    <property type="evidence" value="ECO:0007669"/>
    <property type="project" value="TreeGrafter"/>
</dbReference>
<evidence type="ECO:0000256" key="3">
    <source>
        <dbReference type="ARBA" id="ARBA00023157"/>
    </source>
</evidence>
<accession>A0A0B1T974</accession>
<sequence length="676" mass="77065">PCVYPVFLFQESDTGTYICHSKDDPTLSTQIHIFVRGSKTFVPTNFSGLVIRTPEFVVPCKTSRHTSKDEVELRVNGKVWKSASKHYDPRIGFKINSKNAEEKISDQLSFECVYKGHPADTATFFIVIHEAQKNDLELVFDEPDPWPYVGGSYSLICILRLKGKGRIENRYQYQLNLTCPRCTMADVVHTKSARNDMISHTISIETLTAEDSGKYACSWYYDQQLNQTIEKTVDVSPKKGQIRVLDRTPQEVNVMEGSSINLSAELAAFPEDLPGFNAKWIRKYVKPPKTVNETENLVNDNDHQIVSERLEDGQVTEKIAIKNAATDMSGIYVLTIELLDTVRTIEWKVNVQNERIAARIDVMSPNSWVVFDQQYYQIGTPLHVNCLVTAIPLASVQFMRKTPSSSAPWIDVDKSELVELKGTYENGYLWNTTVQDDLDLKCEGERNGKTNFEIKRVRASESEPYVKTSWTRSVHATSQEDPKEIYEGDNVELTCTMPNDEEWEVRWVFRDHTLTEVSSTVDAHSRQLVANINNVTGSNAGEYTCVMQKGDQEKRLKQIITIVKTVKPYHTQSDPEKARFLEYGKPADFECNIDGTPRPDFRWLKDGKPYEGGELSPDNRKLHIARVAAEDKGEFECVATNRAGTSVYKFAARVRLDRFCLENSWDFTLRVEFLNT</sequence>
<gene>
    <name evidence="6" type="ORF">OESDEN_07440</name>
</gene>
<keyword evidence="1" id="KW-0732">Signal</keyword>
<dbReference type="GO" id="GO:0008046">
    <property type="term" value="F:axon guidance receptor activity"/>
    <property type="evidence" value="ECO:0007669"/>
    <property type="project" value="TreeGrafter"/>
</dbReference>
<dbReference type="GO" id="GO:0050808">
    <property type="term" value="P:synapse organization"/>
    <property type="evidence" value="ECO:0007669"/>
    <property type="project" value="TreeGrafter"/>
</dbReference>
<protein>
    <submittedName>
        <fullName evidence="6">Immunoglobulin domain protein</fullName>
    </submittedName>
</protein>
<dbReference type="InterPro" id="IPR013098">
    <property type="entry name" value="Ig_I-set"/>
</dbReference>
<dbReference type="InterPro" id="IPR003598">
    <property type="entry name" value="Ig_sub2"/>
</dbReference>
<feature type="domain" description="Ig-like" evidence="5">
    <location>
        <begin position="464"/>
        <end position="561"/>
    </location>
</feature>
<dbReference type="GO" id="GO:0030424">
    <property type="term" value="C:axon"/>
    <property type="evidence" value="ECO:0007669"/>
    <property type="project" value="TreeGrafter"/>
</dbReference>
<keyword evidence="3" id="KW-1015">Disulfide bond</keyword>
<keyword evidence="7" id="KW-1185">Reference proteome</keyword>
<dbReference type="InterPro" id="IPR003599">
    <property type="entry name" value="Ig_sub"/>
</dbReference>
<proteinExistence type="predicted"/>
<dbReference type="PANTHER" id="PTHR45080">
    <property type="entry name" value="CONTACTIN 5"/>
    <property type="match status" value="1"/>
</dbReference>
<evidence type="ECO:0000313" key="6">
    <source>
        <dbReference type="EMBL" id="KHJ92666.1"/>
    </source>
</evidence>
<dbReference type="SMART" id="SM00408">
    <property type="entry name" value="IGc2"/>
    <property type="match status" value="2"/>
</dbReference>
<evidence type="ECO:0000256" key="2">
    <source>
        <dbReference type="ARBA" id="ARBA00022737"/>
    </source>
</evidence>
<organism evidence="6 7">
    <name type="scientific">Oesophagostomum dentatum</name>
    <name type="common">Nodular worm</name>
    <dbReference type="NCBI Taxonomy" id="61180"/>
    <lineage>
        <taxon>Eukaryota</taxon>
        <taxon>Metazoa</taxon>
        <taxon>Ecdysozoa</taxon>
        <taxon>Nematoda</taxon>
        <taxon>Chromadorea</taxon>
        <taxon>Rhabditida</taxon>
        <taxon>Rhabditina</taxon>
        <taxon>Rhabditomorpha</taxon>
        <taxon>Strongyloidea</taxon>
        <taxon>Strongylidae</taxon>
        <taxon>Oesophagostomum</taxon>
    </lineage>
</organism>
<dbReference type="Pfam" id="PF07679">
    <property type="entry name" value="I-set"/>
    <property type="match status" value="1"/>
</dbReference>
<dbReference type="InterPro" id="IPR007110">
    <property type="entry name" value="Ig-like_dom"/>
</dbReference>
<dbReference type="InterPro" id="IPR050958">
    <property type="entry name" value="Cell_Adh-Cytoskel_Orgn"/>
</dbReference>
<dbReference type="CDD" id="cd00096">
    <property type="entry name" value="Ig"/>
    <property type="match status" value="1"/>
</dbReference>
<dbReference type="SUPFAM" id="SSF48726">
    <property type="entry name" value="Immunoglobulin"/>
    <property type="match status" value="2"/>
</dbReference>
<dbReference type="GO" id="GO:0007156">
    <property type="term" value="P:homophilic cell adhesion via plasma membrane adhesion molecules"/>
    <property type="evidence" value="ECO:0007669"/>
    <property type="project" value="TreeGrafter"/>
</dbReference>
<dbReference type="Proteomes" id="UP000053660">
    <property type="component" value="Unassembled WGS sequence"/>
</dbReference>